<dbReference type="PANTHER" id="PTHR11895:SF151">
    <property type="entry name" value="GLUTAMYL-TRNA(GLN) AMIDOTRANSFERASE SUBUNIT A"/>
    <property type="match status" value="1"/>
</dbReference>
<name>V5WNU6_9SPIO</name>
<protein>
    <submittedName>
        <fullName evidence="2">Aspartyl-tRNA(Asn) amidotransferase subunit A, Glutamyl-tRNA(Gln) amidotransferase subunit A</fullName>
        <ecNumber evidence="2">6.3.5.6</ecNumber>
        <ecNumber evidence="2">6.3.5.7</ecNumber>
    </submittedName>
</protein>
<dbReference type="GO" id="GO:0050567">
    <property type="term" value="F:glutaminyl-tRNA synthase (glutamine-hydrolyzing) activity"/>
    <property type="evidence" value="ECO:0007669"/>
    <property type="project" value="UniProtKB-EC"/>
</dbReference>
<reference evidence="2 3" key="1">
    <citation type="journal article" date="2015" name="Stand. Genomic Sci.">
        <title>Complete genome sequence and description of Salinispira pacifica gen. nov., sp. nov., a novel spirochaete isolated form a hypersaline microbial mat.</title>
        <authorList>
            <person name="Ben Hania W."/>
            <person name="Joseph M."/>
            <person name="Schumann P."/>
            <person name="Bunk B."/>
            <person name="Fiebig A."/>
            <person name="Sproer C."/>
            <person name="Klenk H.P."/>
            <person name="Fardeau M.L."/>
            <person name="Spring S."/>
        </authorList>
    </citation>
    <scope>NUCLEOTIDE SEQUENCE [LARGE SCALE GENOMIC DNA]</scope>
    <source>
        <strain evidence="2 3">L21-RPul-D2</strain>
    </source>
</reference>
<dbReference type="InterPro" id="IPR023631">
    <property type="entry name" value="Amidase_dom"/>
</dbReference>
<dbReference type="InterPro" id="IPR036928">
    <property type="entry name" value="AS_sf"/>
</dbReference>
<sequence>MAGDIDLTRDVFHAIRGRDEMDQSSVDYRDFPLAKKEVKTIGILTGELGLSEEMGEAYGQAVEQLQKAGYELKEVEMPSLEYTVPSYYTIATAEASANLARFNGVRYGERPIFAENPDELVRKSRDAGFGDEVKLRILLGTYVLRSGFQDRFYHKAQQIRTEIRREFRELFESVDTLMLPVFPTQAFPHGEQGLDAFQQKIADRFTTAANLTGLPGLSVPGPVLNTLPTAVQFMAPAFHEHLLFECAEILKESFPIQSPGDYPAEYRLERG</sequence>
<keyword evidence="3" id="KW-1185">Reference proteome</keyword>
<keyword evidence="2" id="KW-0436">Ligase</keyword>
<dbReference type="EC" id="6.3.5.7" evidence="2"/>
<organism evidence="2 3">
    <name type="scientific">Salinispira pacifica</name>
    <dbReference type="NCBI Taxonomy" id="1307761"/>
    <lineage>
        <taxon>Bacteria</taxon>
        <taxon>Pseudomonadati</taxon>
        <taxon>Spirochaetota</taxon>
        <taxon>Spirochaetia</taxon>
        <taxon>Spirochaetales</taxon>
        <taxon>Spirochaetaceae</taxon>
        <taxon>Salinispira</taxon>
    </lineage>
</organism>
<dbReference type="GO" id="GO:0050566">
    <property type="term" value="F:asparaginyl-tRNA synthase (glutamine-hydrolyzing) activity"/>
    <property type="evidence" value="ECO:0007669"/>
    <property type="project" value="UniProtKB-EC"/>
</dbReference>
<dbReference type="SUPFAM" id="SSF75304">
    <property type="entry name" value="Amidase signature (AS) enzymes"/>
    <property type="match status" value="1"/>
</dbReference>
<dbReference type="STRING" id="1307761.L21SP2_3490"/>
<evidence type="ECO:0000313" key="2">
    <source>
        <dbReference type="EMBL" id="AHC16826.1"/>
    </source>
</evidence>
<dbReference type="Proteomes" id="UP000018680">
    <property type="component" value="Chromosome"/>
</dbReference>
<dbReference type="GO" id="GO:0016740">
    <property type="term" value="F:transferase activity"/>
    <property type="evidence" value="ECO:0007669"/>
    <property type="project" value="UniProtKB-KW"/>
</dbReference>
<dbReference type="AlphaFoldDB" id="V5WNU6"/>
<dbReference type="InterPro" id="IPR000120">
    <property type="entry name" value="Amidase"/>
</dbReference>
<gene>
    <name evidence="2" type="ORF">L21SP2_3490</name>
</gene>
<dbReference type="Gene3D" id="3.90.1300.10">
    <property type="entry name" value="Amidase signature (AS) domain"/>
    <property type="match status" value="1"/>
</dbReference>
<dbReference type="KEGG" id="slr:L21SP2_3490"/>
<proteinExistence type="predicted"/>
<dbReference type="eggNOG" id="COG0154">
    <property type="taxonomic scope" value="Bacteria"/>
</dbReference>
<feature type="domain" description="Amidase" evidence="1">
    <location>
        <begin position="1"/>
        <end position="243"/>
    </location>
</feature>
<dbReference type="PATRIC" id="fig|1307761.3.peg.3479"/>
<dbReference type="EC" id="6.3.5.6" evidence="2"/>
<dbReference type="EMBL" id="CP006939">
    <property type="protein sequence ID" value="AHC16826.1"/>
    <property type="molecule type" value="Genomic_DNA"/>
</dbReference>
<dbReference type="HOGENOM" id="CLU_009600_7_4_12"/>
<dbReference type="Pfam" id="PF01425">
    <property type="entry name" value="Amidase"/>
    <property type="match status" value="1"/>
</dbReference>
<dbReference type="PANTHER" id="PTHR11895">
    <property type="entry name" value="TRANSAMIDASE"/>
    <property type="match status" value="1"/>
</dbReference>
<accession>V5WNU6</accession>
<evidence type="ECO:0000313" key="3">
    <source>
        <dbReference type="Proteomes" id="UP000018680"/>
    </source>
</evidence>
<keyword evidence="2" id="KW-0808">Transferase</keyword>
<evidence type="ECO:0000259" key="1">
    <source>
        <dbReference type="Pfam" id="PF01425"/>
    </source>
</evidence>